<reference evidence="3" key="1">
    <citation type="journal article" date="2019" name="Int. J. Syst. Evol. Microbiol.">
        <title>The Global Catalogue of Microorganisms (GCM) 10K type strain sequencing project: providing services to taxonomists for standard genome sequencing and annotation.</title>
        <authorList>
            <consortium name="The Broad Institute Genomics Platform"/>
            <consortium name="The Broad Institute Genome Sequencing Center for Infectious Disease"/>
            <person name="Wu L."/>
            <person name="Ma J."/>
        </authorList>
    </citation>
    <scope>NUCLEOTIDE SEQUENCE [LARGE SCALE GENOMIC DNA]</scope>
    <source>
        <strain evidence="3">JCM 30846</strain>
    </source>
</reference>
<dbReference type="InterPro" id="IPR039422">
    <property type="entry name" value="MarR/SlyA-like"/>
</dbReference>
<dbReference type="InterPro" id="IPR000835">
    <property type="entry name" value="HTH_MarR-typ"/>
</dbReference>
<proteinExistence type="predicted"/>
<name>A0ABP7EBR7_9ACTN</name>
<dbReference type="PANTHER" id="PTHR33164">
    <property type="entry name" value="TRANSCRIPTIONAL REGULATOR, MARR FAMILY"/>
    <property type="match status" value="1"/>
</dbReference>
<dbReference type="PROSITE" id="PS50995">
    <property type="entry name" value="HTH_MARR_2"/>
    <property type="match status" value="1"/>
</dbReference>
<organism evidence="2 3">
    <name type="scientific">Streptomyces tremellae</name>
    <dbReference type="NCBI Taxonomy" id="1124239"/>
    <lineage>
        <taxon>Bacteria</taxon>
        <taxon>Bacillati</taxon>
        <taxon>Actinomycetota</taxon>
        <taxon>Actinomycetes</taxon>
        <taxon>Kitasatosporales</taxon>
        <taxon>Streptomycetaceae</taxon>
        <taxon>Streptomyces</taxon>
    </lineage>
</organism>
<protein>
    <recommendedName>
        <fullName evidence="1">HTH marR-type domain-containing protein</fullName>
    </recommendedName>
</protein>
<dbReference type="EMBL" id="BAABEP010000004">
    <property type="protein sequence ID" value="GAA3715849.1"/>
    <property type="molecule type" value="Genomic_DNA"/>
</dbReference>
<dbReference type="InterPro" id="IPR036390">
    <property type="entry name" value="WH_DNA-bd_sf"/>
</dbReference>
<dbReference type="Pfam" id="PF12802">
    <property type="entry name" value="MarR_2"/>
    <property type="match status" value="1"/>
</dbReference>
<accession>A0ABP7EBR7</accession>
<comment type="caution">
    <text evidence="2">The sequence shown here is derived from an EMBL/GenBank/DDBJ whole genome shotgun (WGS) entry which is preliminary data.</text>
</comment>
<dbReference type="InterPro" id="IPR036388">
    <property type="entry name" value="WH-like_DNA-bd_sf"/>
</dbReference>
<feature type="domain" description="HTH marR-type" evidence="1">
    <location>
        <begin position="6"/>
        <end position="151"/>
    </location>
</feature>
<dbReference type="SUPFAM" id="SSF46785">
    <property type="entry name" value="Winged helix' DNA-binding domain"/>
    <property type="match status" value="1"/>
</dbReference>
<evidence type="ECO:0000259" key="1">
    <source>
        <dbReference type="PROSITE" id="PS50995"/>
    </source>
</evidence>
<dbReference type="PANTHER" id="PTHR33164:SF103">
    <property type="entry name" value="REGULATORY PROTEIN MARR"/>
    <property type="match status" value="1"/>
</dbReference>
<dbReference type="RefSeq" id="WP_345642092.1">
    <property type="nucleotide sequence ID" value="NZ_BAABEP010000004.1"/>
</dbReference>
<dbReference type="Proteomes" id="UP001499884">
    <property type="component" value="Unassembled WGS sequence"/>
</dbReference>
<dbReference type="SMART" id="SM00347">
    <property type="entry name" value="HTH_MARR"/>
    <property type="match status" value="1"/>
</dbReference>
<evidence type="ECO:0000313" key="3">
    <source>
        <dbReference type="Proteomes" id="UP001499884"/>
    </source>
</evidence>
<keyword evidence="3" id="KW-1185">Reference proteome</keyword>
<dbReference type="Gene3D" id="1.10.10.10">
    <property type="entry name" value="Winged helix-like DNA-binding domain superfamily/Winged helix DNA-binding domain"/>
    <property type="match status" value="1"/>
</dbReference>
<evidence type="ECO:0000313" key="2">
    <source>
        <dbReference type="EMBL" id="GAA3715849.1"/>
    </source>
</evidence>
<sequence length="155" mass="16752">MEGRLPEPTAETLREAAEKLADSAEAVSEIAVSAAAAVDPWLLPHRLRILRFVGDRPGLNLTRLADGTGMTLPRASRMCATLEAAELIERRPVRGDRRGIGLVLTERGASLLADYRDRRATRIADVMRHMPGDSALALLAGLRSFVSSLADAEDP</sequence>
<gene>
    <name evidence="2" type="ORF">GCM10023082_11930</name>
</gene>